<keyword evidence="1" id="KW-0547">Nucleotide-binding</keyword>
<evidence type="ECO:0000256" key="4">
    <source>
        <dbReference type="ARBA" id="ARBA00022840"/>
    </source>
</evidence>
<dbReference type="PANTHER" id="PTHR11070">
    <property type="entry name" value="UVRD / RECB / PCRA DNA HELICASE FAMILY MEMBER"/>
    <property type="match status" value="1"/>
</dbReference>
<evidence type="ECO:0000256" key="3">
    <source>
        <dbReference type="ARBA" id="ARBA00022806"/>
    </source>
</evidence>
<keyword evidence="3" id="KW-0347">Helicase</keyword>
<comment type="caution">
    <text evidence="8">The sequence shown here is derived from an EMBL/GenBank/DDBJ whole genome shotgun (WGS) entry which is preliminary data.</text>
</comment>
<dbReference type="InterPro" id="IPR027417">
    <property type="entry name" value="P-loop_NTPase"/>
</dbReference>
<dbReference type="CDD" id="cd18807">
    <property type="entry name" value="SF1_C_UvrD"/>
    <property type="match status" value="1"/>
</dbReference>
<evidence type="ECO:0000256" key="2">
    <source>
        <dbReference type="ARBA" id="ARBA00022801"/>
    </source>
</evidence>
<dbReference type="RefSeq" id="WP_377005824.1">
    <property type="nucleotide sequence ID" value="NZ_JBHSGG010000049.1"/>
</dbReference>
<dbReference type="Pfam" id="PF13245">
    <property type="entry name" value="AAA_19"/>
    <property type="match status" value="1"/>
</dbReference>
<organism evidence="8 9">
    <name type="scientific">Coralloluteibacterium thermophilum</name>
    <dbReference type="NCBI Taxonomy" id="2707049"/>
    <lineage>
        <taxon>Bacteria</taxon>
        <taxon>Pseudomonadati</taxon>
        <taxon>Pseudomonadota</taxon>
        <taxon>Gammaproteobacteria</taxon>
        <taxon>Lysobacterales</taxon>
        <taxon>Lysobacteraceae</taxon>
        <taxon>Coralloluteibacterium</taxon>
    </lineage>
</organism>
<gene>
    <name evidence="8" type="ORF">ACFO3Q_16160</name>
</gene>
<evidence type="ECO:0000313" key="8">
    <source>
        <dbReference type="EMBL" id="MFC4729704.1"/>
    </source>
</evidence>
<keyword evidence="2" id="KW-0378">Hydrolase</keyword>
<protein>
    <submittedName>
        <fullName evidence="8">3'-5' exonuclease</fullName>
    </submittedName>
</protein>
<reference evidence="9" key="1">
    <citation type="journal article" date="2019" name="Int. J. Syst. Evol. Microbiol.">
        <title>The Global Catalogue of Microorganisms (GCM) 10K type strain sequencing project: providing services to taxonomists for standard genome sequencing and annotation.</title>
        <authorList>
            <consortium name="The Broad Institute Genomics Platform"/>
            <consortium name="The Broad Institute Genome Sequencing Center for Infectious Disease"/>
            <person name="Wu L."/>
            <person name="Ma J."/>
        </authorList>
    </citation>
    <scope>NUCLEOTIDE SEQUENCE [LARGE SCALE GENOMIC DNA]</scope>
    <source>
        <strain evidence="9">CGMCC 1.13574</strain>
    </source>
</reference>
<dbReference type="Proteomes" id="UP001595892">
    <property type="component" value="Unassembled WGS sequence"/>
</dbReference>
<dbReference type="SUPFAM" id="SSF52540">
    <property type="entry name" value="P-loop containing nucleoside triphosphate hydrolases"/>
    <property type="match status" value="1"/>
</dbReference>
<feature type="domain" description="NERD" evidence="6">
    <location>
        <begin position="16"/>
        <end position="110"/>
    </location>
</feature>
<dbReference type="EMBL" id="JBHSGG010000049">
    <property type="protein sequence ID" value="MFC4729704.1"/>
    <property type="molecule type" value="Genomic_DNA"/>
</dbReference>
<proteinExistence type="predicted"/>
<evidence type="ECO:0000259" key="6">
    <source>
        <dbReference type="Pfam" id="PF08378"/>
    </source>
</evidence>
<feature type="domain" description="UvrD-like helicase C-terminal" evidence="7">
    <location>
        <begin position="426"/>
        <end position="534"/>
    </location>
</feature>
<accession>A0ABV9NPY4</accession>
<feature type="domain" description="UvrD-like helicase C-terminal" evidence="7">
    <location>
        <begin position="547"/>
        <end position="603"/>
    </location>
</feature>
<dbReference type="Pfam" id="PF08378">
    <property type="entry name" value="NERD"/>
    <property type="match status" value="1"/>
</dbReference>
<dbReference type="Gene3D" id="3.40.50.300">
    <property type="entry name" value="P-loop containing nucleotide triphosphate hydrolases"/>
    <property type="match status" value="2"/>
</dbReference>
<dbReference type="InterPro" id="IPR000212">
    <property type="entry name" value="DNA_helicase_UvrD/REP"/>
</dbReference>
<dbReference type="InterPro" id="IPR014017">
    <property type="entry name" value="DNA_helicase_UvrD-like_C"/>
</dbReference>
<dbReference type="InterPro" id="IPR011528">
    <property type="entry name" value="NERD"/>
</dbReference>
<evidence type="ECO:0000256" key="1">
    <source>
        <dbReference type="ARBA" id="ARBA00022741"/>
    </source>
</evidence>
<feature type="region of interest" description="Disordered" evidence="5">
    <location>
        <begin position="449"/>
        <end position="474"/>
    </location>
</feature>
<evidence type="ECO:0000313" key="9">
    <source>
        <dbReference type="Proteomes" id="UP001595892"/>
    </source>
</evidence>
<keyword evidence="9" id="KW-1185">Reference proteome</keyword>
<name>A0ABV9NPY4_9GAMM</name>
<keyword evidence="8" id="KW-0269">Exonuclease</keyword>
<dbReference type="PANTHER" id="PTHR11070:SF45">
    <property type="entry name" value="DNA 3'-5' HELICASE"/>
    <property type="match status" value="1"/>
</dbReference>
<dbReference type="GO" id="GO:0004527">
    <property type="term" value="F:exonuclease activity"/>
    <property type="evidence" value="ECO:0007669"/>
    <property type="project" value="UniProtKB-KW"/>
</dbReference>
<evidence type="ECO:0000259" key="7">
    <source>
        <dbReference type="Pfam" id="PF13361"/>
    </source>
</evidence>
<keyword evidence="8" id="KW-0540">Nuclease</keyword>
<dbReference type="Pfam" id="PF13361">
    <property type="entry name" value="UvrD_C"/>
    <property type="match status" value="2"/>
</dbReference>
<keyword evidence="4" id="KW-0067">ATP-binding</keyword>
<sequence length="615" mass="69029">MATTIPGRNSWPTRMQAGERRFATRLDEKLEDDYLVWVSVNIGPRRREADVVVLHPQRGLLVLEVKDWKPDTLHRIDRTSAELLTERGLVTTLNPVLQARQYMLELQTVLERDPALRQPEGHRWAGKLRVPMGHGVALTGITRAQFDEMELEHVIPPHMAICRDEMLESTDAEAFQERLWAMFPIQFREPLTLPQIDRIRWHLFPEIRVTSPTQGDIFADDQLAQEQPVAIPDLVRVMDLQQEQLARSLGDGHRVIHGVAGSGKTMILGYRCLHLARSLHKPILVLCYNRTLAARLAQLIDARGLQAQVSVRTFHAWCGDMLRTYAVRGPKRPPNPDDAYFAAQVQAVIDGVEAKAIPRGQYGAVLIDEGHDFEPDWLHLVAQMVDPETNSLLVLYDDAQSIYASPKRRKFSFASVGIQAKGRTTVLRLNYRNTQEILAAARAFAGDLLDGGDGDEDSPHVIPPESAGRRGPEPEVIDCDSVRHEAEVVASRIRDALDDGENPDRMAVLYRNRWTHGREIEKQLARLRVPYRCATGKDKGALFDGPPSVKLVTLHSSKGLEFETVYLMGLDQPLPPDADPAAEARLLYVGMTRAMGRLVMTRTHHPPVATVEPAA</sequence>
<evidence type="ECO:0000256" key="5">
    <source>
        <dbReference type="SAM" id="MobiDB-lite"/>
    </source>
</evidence>